<dbReference type="EMBL" id="JAEAOA010000627">
    <property type="protein sequence ID" value="KAK3599354.1"/>
    <property type="molecule type" value="Genomic_DNA"/>
</dbReference>
<dbReference type="PANTHER" id="PTHR34733">
    <property type="match status" value="1"/>
</dbReference>
<reference evidence="3" key="1">
    <citation type="journal article" date="2021" name="Genome Biol. Evol.">
        <title>A High-Quality Reference Genome for a Parasitic Bivalve with Doubly Uniparental Inheritance (Bivalvia: Unionida).</title>
        <authorList>
            <person name="Smith C.H."/>
        </authorList>
    </citation>
    <scope>NUCLEOTIDE SEQUENCE</scope>
    <source>
        <strain evidence="3">CHS0354</strain>
    </source>
</reference>
<evidence type="ECO:0000256" key="2">
    <source>
        <dbReference type="SAM" id="SignalP"/>
    </source>
</evidence>
<dbReference type="AlphaFoldDB" id="A0AAE0W350"/>
<protein>
    <submittedName>
        <fullName evidence="3">Uncharacterized protein</fullName>
    </submittedName>
</protein>
<name>A0AAE0W350_9BIVA</name>
<feature type="chain" id="PRO_5041933474" evidence="2">
    <location>
        <begin position="21"/>
        <end position="554"/>
    </location>
</feature>
<proteinExistence type="predicted"/>
<dbReference type="Proteomes" id="UP001195483">
    <property type="component" value="Unassembled WGS sequence"/>
</dbReference>
<organism evidence="3 4">
    <name type="scientific">Potamilus streckersoni</name>
    <dbReference type="NCBI Taxonomy" id="2493646"/>
    <lineage>
        <taxon>Eukaryota</taxon>
        <taxon>Metazoa</taxon>
        <taxon>Spiralia</taxon>
        <taxon>Lophotrochozoa</taxon>
        <taxon>Mollusca</taxon>
        <taxon>Bivalvia</taxon>
        <taxon>Autobranchia</taxon>
        <taxon>Heteroconchia</taxon>
        <taxon>Palaeoheterodonta</taxon>
        <taxon>Unionida</taxon>
        <taxon>Unionoidea</taxon>
        <taxon>Unionidae</taxon>
        <taxon>Ambleminae</taxon>
        <taxon>Lampsilini</taxon>
        <taxon>Potamilus</taxon>
    </lineage>
</organism>
<feature type="transmembrane region" description="Helical" evidence="1">
    <location>
        <begin position="531"/>
        <end position="553"/>
    </location>
</feature>
<keyword evidence="4" id="KW-1185">Reference proteome</keyword>
<evidence type="ECO:0000256" key="1">
    <source>
        <dbReference type="SAM" id="Phobius"/>
    </source>
</evidence>
<evidence type="ECO:0000313" key="4">
    <source>
        <dbReference type="Proteomes" id="UP001195483"/>
    </source>
</evidence>
<keyword evidence="1" id="KW-0472">Membrane</keyword>
<evidence type="ECO:0000313" key="3">
    <source>
        <dbReference type="EMBL" id="KAK3599354.1"/>
    </source>
</evidence>
<keyword evidence="1" id="KW-1133">Transmembrane helix</keyword>
<gene>
    <name evidence="3" type="ORF">CHS0354_009854</name>
</gene>
<sequence>MVSIGLSLFVVLAFLSSSLADKTFNSSGVFVKVLGQSGKISIGQRENQTGDPNLVMVEFSEIKEKSSDGTAVGETGKQKHSFNTFANQNFNFSEVVKGSYQNLSAIHFSFTADLTSVNSQLVTVIYIFTEAGNITVDNETTEVESGTVKFNIEMKNWSFCGTNNINCSKGNADETGALIDFDIIVKGKGNATKVNETTERMKGTRGDNYDLGGGAKIIMSKKVKYDNGPWSDMAVGYPKVSSTGDKQTFTFRFLKFNQSVLYDPTIQLAQGNTNTSVDNGTSNVQENTLGEGNVYVNILGKSGKITIGSKIKPADDPDRVTIELDGLQEIANDSKNIHDSDHVFQTFANQDFTFMSVINTTFQNISASIFRFNATVGSQNALVMLSVYIFRGNGSLSINGENTTVRAGTVKFNTEISGWKFCNGTMCTHSQIGEYLDLYITVKGKGEKPEKLVKKKFSNGDEYSLGGSSYLVMSKKVRSDGNWTDMPTGYPLIISRGNKKTFVIRMPKFSSNSFYDPNVEINIPDDGTSGAIIHVSSLIFNFFIAIVTLSGIFG</sequence>
<reference evidence="3" key="3">
    <citation type="submission" date="2023-05" db="EMBL/GenBank/DDBJ databases">
        <authorList>
            <person name="Smith C.H."/>
        </authorList>
    </citation>
    <scope>NUCLEOTIDE SEQUENCE</scope>
    <source>
        <strain evidence="3">CHS0354</strain>
        <tissue evidence="3">Mantle</tissue>
    </source>
</reference>
<keyword evidence="1" id="KW-0812">Transmembrane</keyword>
<dbReference type="PANTHER" id="PTHR34733:SF1">
    <property type="match status" value="1"/>
</dbReference>
<reference evidence="3" key="2">
    <citation type="journal article" date="2021" name="Genome Biol. Evol.">
        <title>Developing a high-quality reference genome for a parasitic bivalve with doubly uniparental inheritance (Bivalvia: Unionida).</title>
        <authorList>
            <person name="Smith C.H."/>
        </authorList>
    </citation>
    <scope>NUCLEOTIDE SEQUENCE</scope>
    <source>
        <strain evidence="3">CHS0354</strain>
        <tissue evidence="3">Mantle</tissue>
    </source>
</reference>
<accession>A0AAE0W350</accession>
<keyword evidence="2" id="KW-0732">Signal</keyword>
<feature type="signal peptide" evidence="2">
    <location>
        <begin position="1"/>
        <end position="20"/>
    </location>
</feature>
<comment type="caution">
    <text evidence="3">The sequence shown here is derived from an EMBL/GenBank/DDBJ whole genome shotgun (WGS) entry which is preliminary data.</text>
</comment>